<dbReference type="InterPro" id="IPR053105">
    <property type="entry name" value="Class_V-like_SAM-MTase"/>
</dbReference>
<dbReference type="Pfam" id="PF00856">
    <property type="entry name" value="SET"/>
    <property type="match status" value="1"/>
</dbReference>
<feature type="region of interest" description="Disordered" evidence="1">
    <location>
        <begin position="1"/>
        <end position="57"/>
    </location>
</feature>
<dbReference type="Proteomes" id="UP000835052">
    <property type="component" value="Unassembled WGS sequence"/>
</dbReference>
<gene>
    <name evidence="3" type="ORF">CAUJ_LOCUS3292</name>
</gene>
<feature type="domain" description="SET" evidence="2">
    <location>
        <begin position="332"/>
        <end position="469"/>
    </location>
</feature>
<dbReference type="PROSITE" id="PS50280">
    <property type="entry name" value="SET"/>
    <property type="match status" value="1"/>
</dbReference>
<evidence type="ECO:0000313" key="4">
    <source>
        <dbReference type="Proteomes" id="UP000835052"/>
    </source>
</evidence>
<dbReference type="SMART" id="SM00317">
    <property type="entry name" value="SET"/>
    <property type="match status" value="1"/>
</dbReference>
<dbReference type="Gene3D" id="2.170.270.10">
    <property type="entry name" value="SET domain"/>
    <property type="match status" value="1"/>
</dbReference>
<accession>A0A8S1GWY6</accession>
<sequence>MLPAKRPKVINASGNQASEVENVRLPEPVGAGANVQQTLPNPPAVNGANPPNPIQPVGAGANVQQTLPNPPAVNEANPPNPIQPGGAGANVQQILPNPPAVNGANAPNPIEPVEDGLDFLGFFQRSQEEPQNNRPVQDELVQHPWNVCGYVPREPVEKSEVRTALQWQEVGYKIEEINKSEKSLLIEKTRRALTFYQNDKHLSKNFLLSWLERKQFVTNLEARSKTLIRLIENLSEDIEIVYPWMSLAQSSRNWGKQIVVPPCDDKPQKATSGCERSLKRPQPFSNPHSTYRPCINFDPKKDDFITKVGFACGSYCSCKGKCGNNVLQHAKNPIYEFEVSWRNIRVGFGLKAMTFIPAGSPIMQYTGFIRNHCTRRSYSLKLHDPKNLGPLAEILKENLHPIIMRYYSNEYYVDLWEISNVARFLNHGCFPNVACYRVYANGLTPYDANIVLVALEDILPGTELLMDFGPDYLKGCTKTGVCGCGGLGCPSMTDVKTLVKFDNDAMKNLLRVRQMRVNGRRDELVGYESDPLAPIMV</sequence>
<evidence type="ECO:0000259" key="2">
    <source>
        <dbReference type="PROSITE" id="PS50280"/>
    </source>
</evidence>
<dbReference type="InterPro" id="IPR001214">
    <property type="entry name" value="SET_dom"/>
</dbReference>
<dbReference type="PANTHER" id="PTHR47250">
    <property type="entry name" value="HISTONE-LYSINE N-METHYLTRANSFERASE SET-6"/>
    <property type="match status" value="1"/>
</dbReference>
<keyword evidence="4" id="KW-1185">Reference proteome</keyword>
<dbReference type="SUPFAM" id="SSF82199">
    <property type="entry name" value="SET domain"/>
    <property type="match status" value="1"/>
</dbReference>
<dbReference type="InterPro" id="IPR046341">
    <property type="entry name" value="SET_dom_sf"/>
</dbReference>
<comment type="caution">
    <text evidence="3">The sequence shown here is derived from an EMBL/GenBank/DDBJ whole genome shotgun (WGS) entry which is preliminary data.</text>
</comment>
<dbReference type="EMBL" id="CAJGYM010000006">
    <property type="protein sequence ID" value="CAD6187373.1"/>
    <property type="molecule type" value="Genomic_DNA"/>
</dbReference>
<name>A0A8S1GWY6_9PELO</name>
<dbReference type="PANTHER" id="PTHR47250:SF3">
    <property type="entry name" value="HISTONE-LYSINE N-METHYLTRANSFERASE SET-6"/>
    <property type="match status" value="1"/>
</dbReference>
<protein>
    <recommendedName>
        <fullName evidence="2">SET domain-containing protein</fullName>
    </recommendedName>
</protein>
<proteinExistence type="predicted"/>
<dbReference type="OrthoDB" id="616263at2759"/>
<organism evidence="3 4">
    <name type="scientific">Caenorhabditis auriculariae</name>
    <dbReference type="NCBI Taxonomy" id="2777116"/>
    <lineage>
        <taxon>Eukaryota</taxon>
        <taxon>Metazoa</taxon>
        <taxon>Ecdysozoa</taxon>
        <taxon>Nematoda</taxon>
        <taxon>Chromadorea</taxon>
        <taxon>Rhabditida</taxon>
        <taxon>Rhabditina</taxon>
        <taxon>Rhabditomorpha</taxon>
        <taxon>Rhabditoidea</taxon>
        <taxon>Rhabditidae</taxon>
        <taxon>Peloderinae</taxon>
        <taxon>Caenorhabditis</taxon>
    </lineage>
</organism>
<reference evidence="3" key="1">
    <citation type="submission" date="2020-10" db="EMBL/GenBank/DDBJ databases">
        <authorList>
            <person name="Kikuchi T."/>
        </authorList>
    </citation>
    <scope>NUCLEOTIDE SEQUENCE</scope>
    <source>
        <strain evidence="3">NKZ352</strain>
    </source>
</reference>
<dbReference type="AlphaFoldDB" id="A0A8S1GWY6"/>
<evidence type="ECO:0000313" key="3">
    <source>
        <dbReference type="EMBL" id="CAD6187373.1"/>
    </source>
</evidence>
<feature type="region of interest" description="Disordered" evidence="1">
    <location>
        <begin position="69"/>
        <end position="113"/>
    </location>
</feature>
<evidence type="ECO:0000256" key="1">
    <source>
        <dbReference type="SAM" id="MobiDB-lite"/>
    </source>
</evidence>